<name>A0A379TQ38_SALER</name>
<dbReference type="RefSeq" id="WP_023228887.1">
    <property type="nucleotide sequence ID" value="NZ_BCOB01000057.1"/>
</dbReference>
<proteinExistence type="predicted"/>
<protein>
    <submittedName>
        <fullName evidence="1">Uncharacterized protein</fullName>
    </submittedName>
</protein>
<sequence>MKFKQVREEMTDVAVSMEYVMRGYYWLSLDDLADACCRSKVEIEFILEQMIFFGMAHRDKWGRYSLTPAYRNYQDAA</sequence>
<accession>A0A379TQ38</accession>
<organism evidence="1 2">
    <name type="scientific">Salmonella enterica</name>
    <name type="common">Salmonella choleraesuis</name>
    <dbReference type="NCBI Taxonomy" id="28901"/>
    <lineage>
        <taxon>Bacteria</taxon>
        <taxon>Pseudomonadati</taxon>
        <taxon>Pseudomonadota</taxon>
        <taxon>Gammaproteobacteria</taxon>
        <taxon>Enterobacterales</taxon>
        <taxon>Enterobacteriaceae</taxon>
        <taxon>Salmonella</taxon>
    </lineage>
</organism>
<dbReference type="AlphaFoldDB" id="A0A379TQ38"/>
<dbReference type="EMBL" id="UGWI01000003">
    <property type="protein sequence ID" value="SUG52453.1"/>
    <property type="molecule type" value="Genomic_DNA"/>
</dbReference>
<reference evidence="1 2" key="1">
    <citation type="submission" date="2018-06" db="EMBL/GenBank/DDBJ databases">
        <authorList>
            <consortium name="Pathogen Informatics"/>
            <person name="Doyle S."/>
        </authorList>
    </citation>
    <scope>NUCLEOTIDE SEQUENCE [LARGE SCALE GENOMIC DNA]</scope>
    <source>
        <strain evidence="1 2">NCTC9854</strain>
    </source>
</reference>
<gene>
    <name evidence="1" type="ORF">NCTC9854_04564</name>
</gene>
<evidence type="ECO:0000313" key="1">
    <source>
        <dbReference type="EMBL" id="SUG52453.1"/>
    </source>
</evidence>
<evidence type="ECO:0000313" key="2">
    <source>
        <dbReference type="Proteomes" id="UP000254773"/>
    </source>
</evidence>
<dbReference type="Proteomes" id="UP000254773">
    <property type="component" value="Unassembled WGS sequence"/>
</dbReference>